<dbReference type="InterPro" id="IPR001509">
    <property type="entry name" value="Epimerase_deHydtase"/>
</dbReference>
<evidence type="ECO:0000313" key="6">
    <source>
        <dbReference type="Proteomes" id="UP000028701"/>
    </source>
</evidence>
<organism evidence="5 6">
    <name type="scientific">Agrobacterium rubi TR3 = NBRC 13261</name>
    <dbReference type="NCBI Taxonomy" id="1368415"/>
    <lineage>
        <taxon>Bacteria</taxon>
        <taxon>Pseudomonadati</taxon>
        <taxon>Pseudomonadota</taxon>
        <taxon>Alphaproteobacteria</taxon>
        <taxon>Hyphomicrobiales</taxon>
        <taxon>Rhizobiaceae</taxon>
        <taxon>Rhizobium/Agrobacterium group</taxon>
        <taxon>Agrobacterium</taxon>
    </lineage>
</organism>
<evidence type="ECO:0000259" key="4">
    <source>
        <dbReference type="Pfam" id="PF01370"/>
    </source>
</evidence>
<dbReference type="Pfam" id="PF01370">
    <property type="entry name" value="Epimerase"/>
    <property type="match status" value="1"/>
</dbReference>
<dbReference type="RefSeq" id="WP_045230708.1">
    <property type="nucleotide sequence ID" value="NZ_BBJU01000015.1"/>
</dbReference>
<name>A0A081CWV2_9HYPH</name>
<evidence type="ECO:0000313" key="5">
    <source>
        <dbReference type="EMBL" id="GAK71148.1"/>
    </source>
</evidence>
<gene>
    <name evidence="5" type="ORF">RRU01S_15_00730</name>
</gene>
<keyword evidence="2" id="KW-0560">Oxidoreductase</keyword>
<dbReference type="PANTHER" id="PTHR43103:SF5">
    <property type="entry name" value="4-EPIMERASE, PUTATIVE (AFU_ORTHOLOGUE AFUA_7G00360)-RELATED"/>
    <property type="match status" value="1"/>
</dbReference>
<protein>
    <recommendedName>
        <fullName evidence="4">NAD-dependent epimerase/dehydratase domain-containing protein</fullName>
    </recommendedName>
</protein>
<feature type="domain" description="NAD-dependent epimerase/dehydratase" evidence="4">
    <location>
        <begin position="6"/>
        <end position="163"/>
    </location>
</feature>
<dbReference type="Proteomes" id="UP000028701">
    <property type="component" value="Unassembled WGS sequence"/>
</dbReference>
<comment type="caution">
    <text evidence="5">The sequence shown here is derived from an EMBL/GenBank/DDBJ whole genome shotgun (WGS) entry which is preliminary data.</text>
</comment>
<dbReference type="InterPro" id="IPR036291">
    <property type="entry name" value="NAD(P)-bd_dom_sf"/>
</dbReference>
<dbReference type="eggNOG" id="COG0451">
    <property type="taxonomic scope" value="Bacteria"/>
</dbReference>
<dbReference type="GO" id="GO:0016491">
    <property type="term" value="F:oxidoreductase activity"/>
    <property type="evidence" value="ECO:0007669"/>
    <property type="project" value="UniProtKB-KW"/>
</dbReference>
<accession>A0A081CWV2</accession>
<dbReference type="EMBL" id="BBJU01000015">
    <property type="protein sequence ID" value="GAK71148.1"/>
    <property type="molecule type" value="Genomic_DNA"/>
</dbReference>
<sequence>MLKTLLLTGAAGGVGKAIRPLLTDLAENVVLSDMVDITDMAAHERFVKCDLSNRAEVDQAVAGVDGIIHLGGISVERPFELILKGNIEGVYNLYEAARHNGQPRIIFASSNHTIGFHRRDQKLDSHSPVRPDTLYGVSKCFGENLASYYFDKFGQETLSVRIGSCTPKPLNTRMLATWLSIGDLVSLCAHGFDAPRLGHAVVYGASNNHESWWDNANTSFLGWKPKDSSSKWRAEIIAEIGKEDPKDPAVIYQGGGFTTSGHPADG</sequence>
<proteinExistence type="inferred from homology"/>
<dbReference type="AlphaFoldDB" id="A0A081CWV2"/>
<evidence type="ECO:0000256" key="3">
    <source>
        <dbReference type="ARBA" id="ARBA00023027"/>
    </source>
</evidence>
<dbReference type="Gene3D" id="3.40.50.720">
    <property type="entry name" value="NAD(P)-binding Rossmann-like Domain"/>
    <property type="match status" value="1"/>
</dbReference>
<reference evidence="5 6" key="1">
    <citation type="submission" date="2014-08" db="EMBL/GenBank/DDBJ databases">
        <title>Whole genome shotgun sequence of Rhizobium rubi NBRC 13261.</title>
        <authorList>
            <person name="Katano-Makiyama Y."/>
            <person name="Hosoyama A."/>
            <person name="Hashimoto M."/>
            <person name="Hosoyama Y."/>
            <person name="Noguchi M."/>
            <person name="Tsuchikane K."/>
            <person name="Uohara A."/>
            <person name="Ohji S."/>
            <person name="Ichikawa N."/>
            <person name="Kimura A."/>
            <person name="Yamazoe A."/>
            <person name="Fujita N."/>
        </authorList>
    </citation>
    <scope>NUCLEOTIDE SEQUENCE [LARGE SCALE GENOMIC DNA]</scope>
    <source>
        <strain evidence="5 6">NBRC 13261</strain>
    </source>
</reference>
<evidence type="ECO:0000256" key="2">
    <source>
        <dbReference type="ARBA" id="ARBA00023002"/>
    </source>
</evidence>
<dbReference type="SUPFAM" id="SSF51735">
    <property type="entry name" value="NAD(P)-binding Rossmann-fold domains"/>
    <property type="match status" value="1"/>
</dbReference>
<keyword evidence="3" id="KW-0520">NAD</keyword>
<dbReference type="PANTHER" id="PTHR43103">
    <property type="entry name" value="NUCLEOSIDE-DIPHOSPHATE-SUGAR EPIMERASE"/>
    <property type="match status" value="1"/>
</dbReference>
<dbReference type="OrthoDB" id="8770295at2"/>
<comment type="similarity">
    <text evidence="1">Belongs to the NAD(P)-dependent epimerase/dehydratase family.</text>
</comment>
<evidence type="ECO:0000256" key="1">
    <source>
        <dbReference type="ARBA" id="ARBA00007637"/>
    </source>
</evidence>